<evidence type="ECO:0000313" key="9">
    <source>
        <dbReference type="Proteomes" id="UP000054477"/>
    </source>
</evidence>
<dbReference type="PANTHER" id="PTHR12592:SF0">
    <property type="entry name" value="ATP-DEPENDENT (S)-NAD(P)H-HYDRATE DEHYDRATASE"/>
    <property type="match status" value="1"/>
</dbReference>
<dbReference type="GO" id="GO:0047453">
    <property type="term" value="F:ATP-dependent NAD(P)H-hydrate dehydratase activity"/>
    <property type="evidence" value="ECO:0007669"/>
    <property type="project" value="UniProtKB-EC"/>
</dbReference>
<dbReference type="STRING" id="1095629.A0A0C9YLB4"/>
<protein>
    <recommendedName>
        <fullName evidence="7">YjeF C-terminal domain-containing protein</fullName>
    </recommendedName>
</protein>
<dbReference type="GO" id="GO:0110051">
    <property type="term" value="P:metabolite repair"/>
    <property type="evidence" value="ECO:0007669"/>
    <property type="project" value="TreeGrafter"/>
</dbReference>
<dbReference type="InterPro" id="IPR017953">
    <property type="entry name" value="Carbohydrate_kinase_pred_CS"/>
</dbReference>
<dbReference type="PROSITE" id="PS01050">
    <property type="entry name" value="YJEF_C_2"/>
    <property type="match status" value="1"/>
</dbReference>
<keyword evidence="1" id="KW-0547">Nucleotide-binding</keyword>
<dbReference type="CDD" id="cd01171">
    <property type="entry name" value="YXKO-related"/>
    <property type="match status" value="1"/>
</dbReference>
<evidence type="ECO:0000313" key="8">
    <source>
        <dbReference type="EMBL" id="KIK08853.1"/>
    </source>
</evidence>
<evidence type="ECO:0000256" key="4">
    <source>
        <dbReference type="ARBA" id="ARBA00023027"/>
    </source>
</evidence>
<dbReference type="PANTHER" id="PTHR12592">
    <property type="entry name" value="ATP-DEPENDENT (S)-NAD(P)H-HYDRATE DEHYDRATASE FAMILY MEMBER"/>
    <property type="match status" value="1"/>
</dbReference>
<organism evidence="8 9">
    <name type="scientific">Laccaria amethystina LaAM-08-1</name>
    <dbReference type="NCBI Taxonomy" id="1095629"/>
    <lineage>
        <taxon>Eukaryota</taxon>
        <taxon>Fungi</taxon>
        <taxon>Dikarya</taxon>
        <taxon>Basidiomycota</taxon>
        <taxon>Agaricomycotina</taxon>
        <taxon>Agaricomycetes</taxon>
        <taxon>Agaricomycetidae</taxon>
        <taxon>Agaricales</taxon>
        <taxon>Agaricineae</taxon>
        <taxon>Hydnangiaceae</taxon>
        <taxon>Laccaria</taxon>
    </lineage>
</organism>
<gene>
    <name evidence="8" type="ORF">K443DRAFT_671913</name>
</gene>
<dbReference type="EMBL" id="KN838540">
    <property type="protein sequence ID" value="KIK08853.1"/>
    <property type="molecule type" value="Genomic_DNA"/>
</dbReference>
<dbReference type="OrthoDB" id="8110916at2759"/>
<dbReference type="GO" id="GO:0005524">
    <property type="term" value="F:ATP binding"/>
    <property type="evidence" value="ECO:0007669"/>
    <property type="project" value="UniProtKB-KW"/>
</dbReference>
<dbReference type="InterPro" id="IPR000631">
    <property type="entry name" value="CARKD"/>
</dbReference>
<dbReference type="Proteomes" id="UP000054477">
    <property type="component" value="Unassembled WGS sequence"/>
</dbReference>
<dbReference type="HOGENOM" id="CLU_030651_0_1_1"/>
<keyword evidence="2" id="KW-0067">ATP-binding</keyword>
<keyword evidence="9" id="KW-1185">Reference proteome</keyword>
<dbReference type="PROSITE" id="PS51383">
    <property type="entry name" value="YJEF_C_3"/>
    <property type="match status" value="1"/>
</dbReference>
<keyword evidence="4" id="KW-0520">NAD</keyword>
<evidence type="ECO:0000256" key="2">
    <source>
        <dbReference type="ARBA" id="ARBA00022840"/>
    </source>
</evidence>
<evidence type="ECO:0000256" key="6">
    <source>
        <dbReference type="ARBA" id="ARBA00047472"/>
    </source>
</evidence>
<evidence type="ECO:0000256" key="1">
    <source>
        <dbReference type="ARBA" id="ARBA00022741"/>
    </source>
</evidence>
<keyword evidence="5" id="KW-0456">Lyase</keyword>
<keyword evidence="3" id="KW-0521">NADP</keyword>
<accession>A0A0C9YLB4</accession>
<proteinExistence type="predicted"/>
<evidence type="ECO:0000256" key="5">
    <source>
        <dbReference type="ARBA" id="ARBA00023239"/>
    </source>
</evidence>
<name>A0A0C9YLB4_9AGAR</name>
<evidence type="ECO:0000256" key="3">
    <source>
        <dbReference type="ARBA" id="ARBA00022857"/>
    </source>
</evidence>
<comment type="catalytic activity">
    <reaction evidence="6">
        <text>(6S)-NADPHX + ATP = ADP + phosphate + NADPH + H(+)</text>
        <dbReference type="Rhea" id="RHEA:32231"/>
        <dbReference type="ChEBI" id="CHEBI:15378"/>
        <dbReference type="ChEBI" id="CHEBI:30616"/>
        <dbReference type="ChEBI" id="CHEBI:43474"/>
        <dbReference type="ChEBI" id="CHEBI:57783"/>
        <dbReference type="ChEBI" id="CHEBI:64076"/>
        <dbReference type="ChEBI" id="CHEBI:456216"/>
        <dbReference type="EC" id="4.2.1.93"/>
    </reaction>
</comment>
<feature type="domain" description="YjeF C-terminal" evidence="7">
    <location>
        <begin position="1"/>
        <end position="211"/>
    </location>
</feature>
<dbReference type="InterPro" id="IPR029056">
    <property type="entry name" value="Ribokinase-like"/>
</dbReference>
<evidence type="ECO:0000259" key="7">
    <source>
        <dbReference type="PROSITE" id="PS51383"/>
    </source>
</evidence>
<dbReference type="Gene3D" id="3.40.1190.20">
    <property type="match status" value="1"/>
</dbReference>
<reference evidence="9" key="2">
    <citation type="submission" date="2015-01" db="EMBL/GenBank/DDBJ databases">
        <title>Evolutionary Origins and Diversification of the Mycorrhizal Mutualists.</title>
        <authorList>
            <consortium name="DOE Joint Genome Institute"/>
            <consortium name="Mycorrhizal Genomics Consortium"/>
            <person name="Kohler A."/>
            <person name="Kuo A."/>
            <person name="Nagy L.G."/>
            <person name="Floudas D."/>
            <person name="Copeland A."/>
            <person name="Barry K.W."/>
            <person name="Cichocki N."/>
            <person name="Veneault-Fourrey C."/>
            <person name="LaButti K."/>
            <person name="Lindquist E.A."/>
            <person name="Lipzen A."/>
            <person name="Lundell T."/>
            <person name="Morin E."/>
            <person name="Murat C."/>
            <person name="Riley R."/>
            <person name="Ohm R."/>
            <person name="Sun H."/>
            <person name="Tunlid A."/>
            <person name="Henrissat B."/>
            <person name="Grigoriev I.V."/>
            <person name="Hibbett D.S."/>
            <person name="Martin F."/>
        </authorList>
    </citation>
    <scope>NUCLEOTIDE SEQUENCE [LARGE SCALE GENOMIC DNA]</scope>
    <source>
        <strain evidence="9">LaAM-08-1</strain>
    </source>
</reference>
<sequence>MQDYAKLAVSIAREKGMFIVLDADALYMIGKDISIIKGYRRAVVTPNIVEFKRLKEQVGADPNTPADQLAGLVSRLLGGVTVLEKGAKDIISIDTTGSEADLEASQLSSADAERERTKETVEVDTPGGLKRCGGQGDVLSGCVGTFMAWGKCYEDGAFGDGEIAASRVPLLAAVGGSMVTRTASRRAFFKEGRGVVTQDMVPEIGRSFVEVFGASAAGGSQLARDLKL</sequence>
<dbReference type="SUPFAM" id="SSF53613">
    <property type="entry name" value="Ribokinase-like"/>
    <property type="match status" value="1"/>
</dbReference>
<dbReference type="AlphaFoldDB" id="A0A0C9YLB4"/>
<reference evidence="8 9" key="1">
    <citation type="submission" date="2014-04" db="EMBL/GenBank/DDBJ databases">
        <authorList>
            <consortium name="DOE Joint Genome Institute"/>
            <person name="Kuo A."/>
            <person name="Kohler A."/>
            <person name="Nagy L.G."/>
            <person name="Floudas D."/>
            <person name="Copeland A."/>
            <person name="Barry K.W."/>
            <person name="Cichocki N."/>
            <person name="Veneault-Fourrey C."/>
            <person name="LaButti K."/>
            <person name="Lindquist E.A."/>
            <person name="Lipzen A."/>
            <person name="Lundell T."/>
            <person name="Morin E."/>
            <person name="Murat C."/>
            <person name="Sun H."/>
            <person name="Tunlid A."/>
            <person name="Henrissat B."/>
            <person name="Grigoriev I.V."/>
            <person name="Hibbett D.S."/>
            <person name="Martin F."/>
            <person name="Nordberg H.P."/>
            <person name="Cantor M.N."/>
            <person name="Hua S.X."/>
        </authorList>
    </citation>
    <scope>NUCLEOTIDE SEQUENCE [LARGE SCALE GENOMIC DNA]</scope>
    <source>
        <strain evidence="8 9">LaAM-08-1</strain>
    </source>
</reference>
<dbReference type="Pfam" id="PF01256">
    <property type="entry name" value="Carb_kinase"/>
    <property type="match status" value="2"/>
</dbReference>